<accession>A0A510W9D9</accession>
<dbReference type="AlphaFoldDB" id="A0A510W9D9"/>
<evidence type="ECO:0000313" key="2">
    <source>
        <dbReference type="Proteomes" id="UP000321361"/>
    </source>
</evidence>
<dbReference type="RefSeq" id="WP_083571966.1">
    <property type="nucleotide sequence ID" value="NZ_BJUG01000001.1"/>
</dbReference>
<dbReference type="EMBL" id="BJUG01000001">
    <property type="protein sequence ID" value="GEK35822.1"/>
    <property type="molecule type" value="Genomic_DNA"/>
</dbReference>
<reference evidence="1 2" key="1">
    <citation type="submission" date="2019-07" db="EMBL/GenBank/DDBJ databases">
        <title>Whole genome shotgun sequence of Enterococcus thailandicus NBRC 101867.</title>
        <authorList>
            <person name="Hosoyama A."/>
            <person name="Uohara A."/>
            <person name="Ohji S."/>
            <person name="Ichikawa N."/>
        </authorList>
    </citation>
    <scope>NUCLEOTIDE SEQUENCE [LARGE SCALE GENOMIC DNA]</scope>
    <source>
        <strain evidence="1 2">NBRC 101867</strain>
    </source>
</reference>
<comment type="caution">
    <text evidence="1">The sequence shown here is derived from an EMBL/GenBank/DDBJ whole genome shotgun (WGS) entry which is preliminary data.</text>
</comment>
<protein>
    <submittedName>
        <fullName evidence="1">Uncharacterized protein</fullName>
    </submittedName>
</protein>
<dbReference type="Proteomes" id="UP000321361">
    <property type="component" value="Unassembled WGS sequence"/>
</dbReference>
<organism evidence="1 2">
    <name type="scientific">Enterococcus thailandicus</name>
    <dbReference type="NCBI Taxonomy" id="417368"/>
    <lineage>
        <taxon>Bacteria</taxon>
        <taxon>Bacillati</taxon>
        <taxon>Bacillota</taxon>
        <taxon>Bacilli</taxon>
        <taxon>Lactobacillales</taxon>
        <taxon>Enterococcaceae</taxon>
        <taxon>Enterococcus</taxon>
    </lineage>
</organism>
<proteinExistence type="predicted"/>
<dbReference type="OrthoDB" id="3010290at2"/>
<gene>
    <name evidence="1" type="ORF">ETH01_01090</name>
</gene>
<name>A0A510W9D9_ENTTH</name>
<sequence>MVKVVKENPYPKTTQLIYSQVSERIDEKYNTWAERQPKRPAKVDVYSDAKLLANVLDYHMN</sequence>
<evidence type="ECO:0000313" key="1">
    <source>
        <dbReference type="EMBL" id="GEK35822.1"/>
    </source>
</evidence>